<proteinExistence type="predicted"/>
<organism evidence="1 2">
    <name type="scientific">Pelagomonas calceolata</name>
    <dbReference type="NCBI Taxonomy" id="35677"/>
    <lineage>
        <taxon>Eukaryota</taxon>
        <taxon>Sar</taxon>
        <taxon>Stramenopiles</taxon>
        <taxon>Ochrophyta</taxon>
        <taxon>Pelagophyceae</taxon>
        <taxon>Pelagomonadales</taxon>
        <taxon>Pelagomonadaceae</taxon>
        <taxon>Pelagomonas</taxon>
    </lineage>
</organism>
<evidence type="ECO:0000313" key="1">
    <source>
        <dbReference type="EMBL" id="CAH0372118.1"/>
    </source>
</evidence>
<name>A0A8J2SGS8_9STRA</name>
<protein>
    <submittedName>
        <fullName evidence="1">Uncharacterized protein</fullName>
    </submittedName>
</protein>
<dbReference type="Proteomes" id="UP000789595">
    <property type="component" value="Unassembled WGS sequence"/>
</dbReference>
<reference evidence="1" key="1">
    <citation type="submission" date="2021-11" db="EMBL/GenBank/DDBJ databases">
        <authorList>
            <consortium name="Genoscope - CEA"/>
            <person name="William W."/>
        </authorList>
    </citation>
    <scope>NUCLEOTIDE SEQUENCE</scope>
</reference>
<dbReference type="EMBL" id="CAKKNE010000003">
    <property type="protein sequence ID" value="CAH0372118.1"/>
    <property type="molecule type" value="Genomic_DNA"/>
</dbReference>
<accession>A0A8J2SGS8</accession>
<evidence type="ECO:0000313" key="2">
    <source>
        <dbReference type="Proteomes" id="UP000789595"/>
    </source>
</evidence>
<gene>
    <name evidence="1" type="ORF">PECAL_3P20940</name>
</gene>
<comment type="caution">
    <text evidence="1">The sequence shown here is derived from an EMBL/GenBank/DDBJ whole genome shotgun (WGS) entry which is preliminary data.</text>
</comment>
<keyword evidence="2" id="KW-1185">Reference proteome</keyword>
<sequence length="155" mass="16960">MPGSGLSIFTGVTQTFARRGRDNLPPNLDTAHWLSAPGPGQELVRLNTGKLGGLGVRGRRISGPLCGRDLVAMGHMKCGQPPDVRDCRPDDVAARLHTECAGWNEKDPLKRFTDENRVPVLNEVIDRGVHICTKKGSDEIIRAAARRRRLLGLVH</sequence>
<dbReference type="AlphaFoldDB" id="A0A8J2SGS8"/>